<organism evidence="4 5">
    <name type="scientific">Reinekea blandensis MED297</name>
    <dbReference type="NCBI Taxonomy" id="314283"/>
    <lineage>
        <taxon>Bacteria</taxon>
        <taxon>Pseudomonadati</taxon>
        <taxon>Pseudomonadota</taxon>
        <taxon>Gammaproteobacteria</taxon>
        <taxon>Oceanospirillales</taxon>
        <taxon>Saccharospirillaceae</taxon>
        <taxon>Reinekea</taxon>
    </lineage>
</organism>
<dbReference type="AlphaFoldDB" id="A4BAD0"/>
<evidence type="ECO:0000313" key="5">
    <source>
        <dbReference type="Proteomes" id="UP000005953"/>
    </source>
</evidence>
<dbReference type="EMBL" id="AAOE01000002">
    <property type="protein sequence ID" value="EAR10886.1"/>
    <property type="molecule type" value="Genomic_DNA"/>
</dbReference>
<evidence type="ECO:0000259" key="3">
    <source>
        <dbReference type="Pfam" id="PF00501"/>
    </source>
</evidence>
<proteinExistence type="predicted"/>
<dbReference type="InterPro" id="IPR000873">
    <property type="entry name" value="AMP-dep_synth/lig_dom"/>
</dbReference>
<gene>
    <name evidence="4" type="ORF">MED297_10261</name>
</gene>
<comment type="caution">
    <text evidence="4">The sequence shown here is derived from an EMBL/GenBank/DDBJ whole genome shotgun (WGS) entry which is preliminary data.</text>
</comment>
<dbReference type="PANTHER" id="PTHR43272:SF33">
    <property type="entry name" value="AMP-BINDING DOMAIN-CONTAINING PROTEIN-RELATED"/>
    <property type="match status" value="1"/>
</dbReference>
<dbReference type="Pfam" id="PF23562">
    <property type="entry name" value="AMP-binding_C_3"/>
    <property type="match status" value="1"/>
</dbReference>
<keyword evidence="2" id="KW-0067">ATP-binding</keyword>
<dbReference type="InterPro" id="IPR042099">
    <property type="entry name" value="ANL_N_sf"/>
</dbReference>
<dbReference type="SUPFAM" id="SSF56801">
    <property type="entry name" value="Acetyl-CoA synthetase-like"/>
    <property type="match status" value="1"/>
</dbReference>
<dbReference type="GO" id="GO:0005524">
    <property type="term" value="F:ATP binding"/>
    <property type="evidence" value="ECO:0007669"/>
    <property type="project" value="UniProtKB-KW"/>
</dbReference>
<keyword evidence="1" id="KW-0547">Nucleotide-binding</keyword>
<evidence type="ECO:0000313" key="4">
    <source>
        <dbReference type="EMBL" id="EAR10886.1"/>
    </source>
</evidence>
<sequence>MSPYQSLQQLSLQLNQRPFLTQPLSDGHIRVYSYREAFDTVSRLAGGLRQRGLEPGQRIGILSKNCAEWFILDWAAQMAGLITVPLYPTQTAEHLNEALKAVPVHWLFIGKLDDPTLADALEVSHLTTANLPYETIGTDLDWATLTASEPLPETEWVVPTTSDIMTIHFTSGTSGKAQGVKLSYGAYHYACQNTRSAMQVTPEDRFLSYLPAAHIAERMMIQGNAVYSGAQLFFANDLSTFAADLKRAQPTAFMSVPRLWKNFQTAIHAKLPPSLVNALLAIPGVNRLFGRLVRRLLGLSHARLTGSGAAAMPIDLLTWYEKLGIPISEAWGMTETCGLATMNYPFQSRSKGTVGRPVPQTEIRVSHEGELLIRSPGLFSGYFNDDEATTAAFTEEGYFHTGDLGQWQDNQTGWALTGRLRDPFKTSKGKFVNPGPIETRLQQEPLIDLACVFGENQGQPVAAVQLNQPPGRINGLTEILENTLVSINGRLDSHEKLSALLVSDKAWTVESGWLTPTQKVRRRPISEHYQNIHTHPENHSVILIKAPPSPR</sequence>
<reference evidence="4 5" key="1">
    <citation type="submission" date="2006-02" db="EMBL/GenBank/DDBJ databases">
        <authorList>
            <person name="Pinhassi J."/>
            <person name="Pedros-Alio C."/>
            <person name="Ferriera S."/>
            <person name="Johnson J."/>
            <person name="Kravitz S."/>
            <person name="Halpern A."/>
            <person name="Remington K."/>
            <person name="Beeson K."/>
            <person name="Tran B."/>
            <person name="Rogers Y.-H."/>
            <person name="Friedman R."/>
            <person name="Venter J.C."/>
        </authorList>
    </citation>
    <scope>NUCLEOTIDE SEQUENCE [LARGE SCALE GENOMIC DNA]</scope>
    <source>
        <strain evidence="4 5">MED297</strain>
    </source>
</reference>
<keyword evidence="5" id="KW-1185">Reference proteome</keyword>
<dbReference type="Pfam" id="PF00501">
    <property type="entry name" value="AMP-binding"/>
    <property type="match status" value="1"/>
</dbReference>
<dbReference type="GO" id="GO:0004467">
    <property type="term" value="F:long-chain fatty acid-CoA ligase activity"/>
    <property type="evidence" value="ECO:0007669"/>
    <property type="project" value="TreeGrafter"/>
</dbReference>
<feature type="domain" description="AMP-dependent synthetase/ligase" evidence="3">
    <location>
        <begin position="27"/>
        <end position="383"/>
    </location>
</feature>
<protein>
    <submittedName>
        <fullName evidence="4">AMP-binding protein</fullName>
    </submittedName>
</protein>
<dbReference type="Gene3D" id="3.40.50.12780">
    <property type="entry name" value="N-terminal domain of ligase-like"/>
    <property type="match status" value="1"/>
</dbReference>
<name>A4BAD0_9GAMM</name>
<dbReference type="STRING" id="314283.MED297_10261"/>
<evidence type="ECO:0000256" key="2">
    <source>
        <dbReference type="ARBA" id="ARBA00022840"/>
    </source>
</evidence>
<dbReference type="GO" id="GO:0016020">
    <property type="term" value="C:membrane"/>
    <property type="evidence" value="ECO:0007669"/>
    <property type="project" value="TreeGrafter"/>
</dbReference>
<accession>A4BAD0</accession>
<dbReference type="PANTHER" id="PTHR43272">
    <property type="entry name" value="LONG-CHAIN-FATTY-ACID--COA LIGASE"/>
    <property type="match status" value="1"/>
</dbReference>
<evidence type="ECO:0000256" key="1">
    <source>
        <dbReference type="ARBA" id="ARBA00022741"/>
    </source>
</evidence>
<dbReference type="HOGENOM" id="CLU_000022_45_5_6"/>
<dbReference type="Proteomes" id="UP000005953">
    <property type="component" value="Unassembled WGS sequence"/>
</dbReference>